<feature type="region of interest" description="Disordered" evidence="2">
    <location>
        <begin position="225"/>
        <end position="255"/>
    </location>
</feature>
<accession>A0ABR4PLF2</accession>
<comment type="caution">
    <text evidence="5">The sequence shown here is derived from an EMBL/GenBank/DDBJ whole genome shotgun (WGS) entry which is preliminary data.</text>
</comment>
<dbReference type="PANTHER" id="PTHR10281:SF76">
    <property type="entry name" value="CALCUTTA CUP-RELATED"/>
    <property type="match status" value="1"/>
</dbReference>
<dbReference type="InterPro" id="IPR036400">
    <property type="entry name" value="Cyt_B5-like_heme/steroid_sf"/>
</dbReference>
<evidence type="ECO:0000313" key="6">
    <source>
        <dbReference type="Proteomes" id="UP001629113"/>
    </source>
</evidence>
<keyword evidence="6" id="KW-1185">Reference proteome</keyword>
<keyword evidence="3" id="KW-0472">Membrane</keyword>
<keyword evidence="3" id="KW-1133">Transmembrane helix</keyword>
<feature type="transmembrane region" description="Helical" evidence="3">
    <location>
        <begin position="47"/>
        <end position="71"/>
    </location>
</feature>
<feature type="compositionally biased region" description="Basic residues" evidence="2">
    <location>
        <begin position="244"/>
        <end position="255"/>
    </location>
</feature>
<dbReference type="InterPro" id="IPR001199">
    <property type="entry name" value="Cyt_B5-like_heme/steroid-bd"/>
</dbReference>
<dbReference type="Pfam" id="PF00173">
    <property type="entry name" value="Cyt-b5"/>
    <property type="match status" value="1"/>
</dbReference>
<dbReference type="EMBL" id="JBFCZG010000003">
    <property type="protein sequence ID" value="KAL3424139.1"/>
    <property type="molecule type" value="Genomic_DNA"/>
</dbReference>
<reference evidence="5 6" key="1">
    <citation type="submission" date="2024-06" db="EMBL/GenBank/DDBJ databases">
        <title>Complete genome of Phlyctema vagabunda strain 19-DSS-EL-015.</title>
        <authorList>
            <person name="Fiorenzani C."/>
        </authorList>
    </citation>
    <scope>NUCLEOTIDE SEQUENCE [LARGE SCALE GENOMIC DNA]</scope>
    <source>
        <strain evidence="5 6">19-DSS-EL-015</strain>
    </source>
</reference>
<evidence type="ECO:0000259" key="4">
    <source>
        <dbReference type="SMART" id="SM01117"/>
    </source>
</evidence>
<keyword evidence="3" id="KW-0812">Transmembrane</keyword>
<feature type="domain" description="Cytochrome b5 heme-binding" evidence="4">
    <location>
        <begin position="95"/>
        <end position="177"/>
    </location>
</feature>
<dbReference type="Proteomes" id="UP001629113">
    <property type="component" value="Unassembled WGS sequence"/>
</dbReference>
<evidence type="ECO:0000256" key="1">
    <source>
        <dbReference type="ARBA" id="ARBA00038357"/>
    </source>
</evidence>
<dbReference type="Gene3D" id="3.10.120.10">
    <property type="entry name" value="Cytochrome b5-like heme/steroid binding domain"/>
    <property type="match status" value="1"/>
</dbReference>
<evidence type="ECO:0000256" key="2">
    <source>
        <dbReference type="SAM" id="MobiDB-lite"/>
    </source>
</evidence>
<protein>
    <submittedName>
        <fullName evidence="5">Cytochrome b5-like Heme/Steroid binding domain-containing protein</fullName>
    </submittedName>
</protein>
<comment type="similarity">
    <text evidence="1">Belongs to the cytochrome b5 family. MAPR subfamily.</text>
</comment>
<dbReference type="InterPro" id="IPR050577">
    <property type="entry name" value="MAPR/NEUFC/NENF-like"/>
</dbReference>
<gene>
    <name evidence="5" type="ORF">PVAG01_03420</name>
</gene>
<evidence type="ECO:0000256" key="3">
    <source>
        <dbReference type="SAM" id="Phobius"/>
    </source>
</evidence>
<name>A0ABR4PLF2_9HELO</name>
<organism evidence="5 6">
    <name type="scientific">Phlyctema vagabunda</name>
    <dbReference type="NCBI Taxonomy" id="108571"/>
    <lineage>
        <taxon>Eukaryota</taxon>
        <taxon>Fungi</taxon>
        <taxon>Dikarya</taxon>
        <taxon>Ascomycota</taxon>
        <taxon>Pezizomycotina</taxon>
        <taxon>Leotiomycetes</taxon>
        <taxon>Helotiales</taxon>
        <taxon>Dermateaceae</taxon>
        <taxon>Phlyctema</taxon>
    </lineage>
</organism>
<proteinExistence type="inferred from homology"/>
<dbReference type="SMART" id="SM01117">
    <property type="entry name" value="Cyt-b5"/>
    <property type="match status" value="1"/>
</dbReference>
<dbReference type="SUPFAM" id="SSF55856">
    <property type="entry name" value="Cytochrome b5-like heme/steroid binding domain"/>
    <property type="match status" value="1"/>
</dbReference>
<evidence type="ECO:0000313" key="5">
    <source>
        <dbReference type="EMBL" id="KAL3424139.1"/>
    </source>
</evidence>
<dbReference type="PANTHER" id="PTHR10281">
    <property type="entry name" value="MEMBRANE-ASSOCIATED PROGESTERONE RECEPTOR COMPONENT-RELATED"/>
    <property type="match status" value="1"/>
</dbReference>
<sequence length="255" mass="28480">MSEVRQRAVPIEKERKAEVPVKDKSKKLSPAELARAEDYSPFSFLDIARSLVFILIASSALSYFVTGNSYVWNVKRPKFTRVDVIKSWINGPQAITDAELKKYDGSNPDLPVYLAINGTIYDVTAGRRHYGPGGAYHFFAGADASRGFVTSCFDVDITPDMRGVEDMFLPLDDPEVDALYNSGQLKMLKQQERKKAAQEVDKALRHWTEFFGKSTKYTKVGEVKREKGWETKGPAPTLCPKAQAARKKRGPPPAA</sequence>